<dbReference type="Ensembl" id="ENSKMAT00000007538.1">
    <property type="protein sequence ID" value="ENSKMAP00000007418.1"/>
    <property type="gene ID" value="ENSKMAG00000005588.1"/>
</dbReference>
<sequence>CSFPLKNDALTRRCDGATLIQIKIKVSVPPVSGQGEEKLERPLVENRSITSCGSNFNSYLCSSGHVCVCVCVCVCCFVIVPHHSQPFCLCNSPKLSTGYPLQEEQIVTIIICVILLIIGLAGALYFCCSFRHSRSRRVTEESRRVKPSCCICCWIPSGFLR</sequence>
<evidence type="ECO:0000256" key="1">
    <source>
        <dbReference type="SAM" id="Phobius"/>
    </source>
</evidence>
<accession>A0A3Q2ZUA3</accession>
<keyword evidence="1" id="KW-0812">Transmembrane</keyword>
<evidence type="ECO:0000313" key="2">
    <source>
        <dbReference type="Ensembl" id="ENSKMAP00000007418.1"/>
    </source>
</evidence>
<keyword evidence="1" id="KW-1133">Transmembrane helix</keyword>
<feature type="transmembrane region" description="Helical" evidence="1">
    <location>
        <begin position="106"/>
        <end position="127"/>
    </location>
</feature>
<dbReference type="AlphaFoldDB" id="A0A3Q2ZUA3"/>
<feature type="transmembrane region" description="Helical" evidence="1">
    <location>
        <begin position="56"/>
        <end position="80"/>
    </location>
</feature>
<dbReference type="Proteomes" id="UP000264800">
    <property type="component" value="Unplaced"/>
</dbReference>
<reference evidence="2" key="1">
    <citation type="submission" date="2025-08" db="UniProtKB">
        <authorList>
            <consortium name="Ensembl"/>
        </authorList>
    </citation>
    <scope>IDENTIFICATION</scope>
</reference>
<keyword evidence="3" id="KW-1185">Reference proteome</keyword>
<proteinExistence type="predicted"/>
<organism evidence="2 3">
    <name type="scientific">Kryptolebias marmoratus</name>
    <name type="common">Mangrove killifish</name>
    <name type="synonym">Rivulus marmoratus</name>
    <dbReference type="NCBI Taxonomy" id="37003"/>
    <lineage>
        <taxon>Eukaryota</taxon>
        <taxon>Metazoa</taxon>
        <taxon>Chordata</taxon>
        <taxon>Craniata</taxon>
        <taxon>Vertebrata</taxon>
        <taxon>Euteleostomi</taxon>
        <taxon>Actinopterygii</taxon>
        <taxon>Neopterygii</taxon>
        <taxon>Teleostei</taxon>
        <taxon>Neoteleostei</taxon>
        <taxon>Acanthomorphata</taxon>
        <taxon>Ovalentaria</taxon>
        <taxon>Atherinomorphae</taxon>
        <taxon>Cyprinodontiformes</taxon>
        <taxon>Rivulidae</taxon>
        <taxon>Kryptolebias</taxon>
    </lineage>
</organism>
<evidence type="ECO:0000313" key="3">
    <source>
        <dbReference type="Proteomes" id="UP000264800"/>
    </source>
</evidence>
<keyword evidence="1" id="KW-0472">Membrane</keyword>
<name>A0A3Q2ZUA3_KRYMA</name>
<protein>
    <submittedName>
        <fullName evidence="2">Proepiregulin-like</fullName>
    </submittedName>
</protein>
<dbReference type="STRING" id="37003.ENSKMAP00000007418"/>
<reference evidence="2" key="2">
    <citation type="submission" date="2025-09" db="UniProtKB">
        <authorList>
            <consortium name="Ensembl"/>
        </authorList>
    </citation>
    <scope>IDENTIFICATION</scope>
</reference>